<dbReference type="Gene3D" id="3.40.50.300">
    <property type="entry name" value="P-loop containing nucleotide triphosphate hydrolases"/>
    <property type="match status" value="1"/>
</dbReference>
<dbReference type="SUPFAM" id="SSF52540">
    <property type="entry name" value="P-loop containing nucleoside triphosphate hydrolases"/>
    <property type="match status" value="1"/>
</dbReference>
<dbReference type="AlphaFoldDB" id="A0A268EH31"/>
<gene>
    <name evidence="1" type="ORF">CHH67_22545</name>
</gene>
<evidence type="ECO:0000313" key="2">
    <source>
        <dbReference type="Proteomes" id="UP000215596"/>
    </source>
</evidence>
<protein>
    <submittedName>
        <fullName evidence="1">Adenylate kinase</fullName>
    </submittedName>
</protein>
<comment type="caution">
    <text evidence="1">The sequence shown here is derived from an EMBL/GenBank/DDBJ whole genome shotgun (WGS) entry which is preliminary data.</text>
</comment>
<sequence length="190" mass="21966">MTYPHIAITGLLRSGKNAVADYLTQNYGYTQFAFGDELKRYYHELFGPSETKPREGYQWFGQTMRERDPDIWVRKCFERINGREYLEDYWAEMYGLRSFRAVISDLRQPNEFDRCRSEGYTIIRVTAPEALRIDRAIKSADNFALADLTHDTESHVDSFAVDYEIVNDGTLADLYAKVDGIIGGMRDVTA</sequence>
<keyword evidence="1" id="KW-0808">Transferase</keyword>
<organism evidence="1 2">
    <name type="scientific">Paenibacillus campinasensis</name>
    <dbReference type="NCBI Taxonomy" id="66347"/>
    <lineage>
        <taxon>Bacteria</taxon>
        <taxon>Bacillati</taxon>
        <taxon>Bacillota</taxon>
        <taxon>Bacilli</taxon>
        <taxon>Bacillales</taxon>
        <taxon>Paenibacillaceae</taxon>
        <taxon>Paenibacillus</taxon>
    </lineage>
</organism>
<dbReference type="Proteomes" id="UP000215596">
    <property type="component" value="Unassembled WGS sequence"/>
</dbReference>
<dbReference type="GO" id="GO:0016301">
    <property type="term" value="F:kinase activity"/>
    <property type="evidence" value="ECO:0007669"/>
    <property type="project" value="UniProtKB-KW"/>
</dbReference>
<dbReference type="RefSeq" id="WP_095267622.1">
    <property type="nucleotide sequence ID" value="NZ_NPBY01000079.1"/>
</dbReference>
<keyword evidence="1" id="KW-0418">Kinase</keyword>
<accession>A0A268EH31</accession>
<dbReference type="EMBL" id="NPBY01000079">
    <property type="protein sequence ID" value="PAD72423.1"/>
    <property type="molecule type" value="Genomic_DNA"/>
</dbReference>
<reference evidence="1 2" key="1">
    <citation type="submission" date="2017-07" db="EMBL/GenBank/DDBJ databases">
        <title>Isolation and whole genome analysis of endospore-forming bacteria from heroin.</title>
        <authorList>
            <person name="Kalinowski J."/>
            <person name="Ahrens B."/>
            <person name="Al-Dilaimi A."/>
            <person name="Winkler A."/>
            <person name="Wibberg D."/>
            <person name="Schleenbecker U."/>
            <person name="Ruckert C."/>
            <person name="Wolfel R."/>
            <person name="Grass G."/>
        </authorList>
    </citation>
    <scope>NUCLEOTIDE SEQUENCE [LARGE SCALE GENOMIC DNA]</scope>
    <source>
        <strain evidence="1 2">7537-G1</strain>
    </source>
</reference>
<name>A0A268EH31_9BACL</name>
<proteinExistence type="predicted"/>
<dbReference type="InterPro" id="IPR027417">
    <property type="entry name" value="P-loop_NTPase"/>
</dbReference>
<evidence type="ECO:0000313" key="1">
    <source>
        <dbReference type="EMBL" id="PAD72423.1"/>
    </source>
</evidence>
<dbReference type="OrthoDB" id="2399160at2"/>